<proteinExistence type="predicted"/>
<accession>A0ABQ6K9X6</accession>
<keyword evidence="1" id="KW-1133">Transmembrane helix</keyword>
<reference evidence="4" key="1">
    <citation type="journal article" date="2019" name="Int. J. Syst. Evol. Microbiol.">
        <title>The Global Catalogue of Microorganisms (GCM) 10K type strain sequencing project: providing services to taxonomists for standard genome sequencing and annotation.</title>
        <authorList>
            <consortium name="The Broad Institute Genomics Platform"/>
            <consortium name="The Broad Institute Genome Sequencing Center for Infectious Disease"/>
            <person name="Wu L."/>
            <person name="Ma J."/>
        </authorList>
    </citation>
    <scope>NUCLEOTIDE SEQUENCE [LARGE SCALE GENOMIC DNA]</scope>
    <source>
        <strain evidence="4">NBRC 108894</strain>
    </source>
</reference>
<evidence type="ECO:0000259" key="2">
    <source>
        <dbReference type="Pfam" id="PF11181"/>
    </source>
</evidence>
<dbReference type="Pfam" id="PF11181">
    <property type="entry name" value="YflT"/>
    <property type="match status" value="1"/>
</dbReference>
<sequence>MTDPLARAADLQRVPRGDILGTYDTYPEAQSVVDRLAKADFAVANVSIVGNDLKTVERVTRKLSWSRAALEGALSGAWFGLFIGLLFTLFPTSTGGVNWELFIAAILIGAAAGLLFRIGAYGFSRRSRDFDSTRQMLAANYQVIVTDGQLAAAQAALARQPAE</sequence>
<keyword evidence="4" id="KW-1185">Reference proteome</keyword>
<keyword evidence="1" id="KW-0472">Membrane</keyword>
<keyword evidence="1" id="KW-0812">Transmembrane</keyword>
<feature type="transmembrane region" description="Helical" evidence="1">
    <location>
        <begin position="68"/>
        <end position="90"/>
    </location>
</feature>
<evidence type="ECO:0000256" key="1">
    <source>
        <dbReference type="SAM" id="Phobius"/>
    </source>
</evidence>
<name>A0ABQ6K9X6_9MICO</name>
<comment type="caution">
    <text evidence="3">The sequence shown here is derived from an EMBL/GenBank/DDBJ whole genome shotgun (WGS) entry which is preliminary data.</text>
</comment>
<evidence type="ECO:0000313" key="3">
    <source>
        <dbReference type="EMBL" id="GMA96303.1"/>
    </source>
</evidence>
<dbReference type="RefSeq" id="WP_284254913.1">
    <property type="nucleotide sequence ID" value="NZ_BAAAQO010000004.1"/>
</dbReference>
<dbReference type="Proteomes" id="UP001157034">
    <property type="component" value="Unassembled WGS sequence"/>
</dbReference>
<feature type="transmembrane region" description="Helical" evidence="1">
    <location>
        <begin position="102"/>
        <end position="124"/>
    </location>
</feature>
<protein>
    <recommendedName>
        <fullName evidence="2">General stress protein 17M-like domain-containing protein</fullName>
    </recommendedName>
</protein>
<feature type="domain" description="General stress protein 17M-like" evidence="2">
    <location>
        <begin position="19"/>
        <end position="93"/>
    </location>
</feature>
<dbReference type="EMBL" id="BSVB01000001">
    <property type="protein sequence ID" value="GMA96303.1"/>
    <property type="molecule type" value="Genomic_DNA"/>
</dbReference>
<dbReference type="InterPro" id="IPR025889">
    <property type="entry name" value="GSP17M-like_dom"/>
</dbReference>
<gene>
    <name evidence="3" type="ORF">GCM10025881_31270</name>
</gene>
<evidence type="ECO:0000313" key="4">
    <source>
        <dbReference type="Proteomes" id="UP001157034"/>
    </source>
</evidence>
<organism evidence="3 4">
    <name type="scientific">Pseudolysinimonas kribbensis</name>
    <dbReference type="NCBI Taxonomy" id="433641"/>
    <lineage>
        <taxon>Bacteria</taxon>
        <taxon>Bacillati</taxon>
        <taxon>Actinomycetota</taxon>
        <taxon>Actinomycetes</taxon>
        <taxon>Micrococcales</taxon>
        <taxon>Microbacteriaceae</taxon>
        <taxon>Pseudolysinimonas</taxon>
    </lineage>
</organism>